<dbReference type="InterPro" id="IPR032466">
    <property type="entry name" value="Metal_Hydrolase"/>
</dbReference>
<dbReference type="OrthoDB" id="9797498at2"/>
<reference evidence="2 3" key="1">
    <citation type="submission" date="2016-09" db="EMBL/GenBank/DDBJ databases">
        <title>Genomic analysis reveals versatility of anaerobic energy metabolism of Geosporobacter ferrireducens IRF9 of phylum Firmicutes.</title>
        <authorList>
            <person name="Kim S.-J."/>
        </authorList>
    </citation>
    <scope>NUCLEOTIDE SEQUENCE [LARGE SCALE GENOMIC DNA]</scope>
    <source>
        <strain evidence="2 3">IRF9</strain>
    </source>
</reference>
<dbReference type="InterPro" id="IPR051781">
    <property type="entry name" value="Metallo-dep_Hydrolase"/>
</dbReference>
<dbReference type="PANTHER" id="PTHR43135:SF3">
    <property type="entry name" value="ALPHA-D-RIBOSE 1-METHYLPHOSPHONATE 5-TRIPHOSPHATE DIPHOSPHATASE"/>
    <property type="match status" value="1"/>
</dbReference>
<dbReference type="PANTHER" id="PTHR43135">
    <property type="entry name" value="ALPHA-D-RIBOSE 1-METHYLPHOSPHONATE 5-TRIPHOSPHATE DIPHOSPHATASE"/>
    <property type="match status" value="1"/>
</dbReference>
<feature type="domain" description="Amidohydrolase-related" evidence="1">
    <location>
        <begin position="2"/>
        <end position="294"/>
    </location>
</feature>
<dbReference type="InterPro" id="IPR006680">
    <property type="entry name" value="Amidohydro-rel"/>
</dbReference>
<dbReference type="EMBL" id="CP017269">
    <property type="protein sequence ID" value="AOT69225.1"/>
    <property type="molecule type" value="Genomic_DNA"/>
</dbReference>
<accession>A0A1D8GE89</accession>
<keyword evidence="3" id="KW-1185">Reference proteome</keyword>
<proteinExistence type="predicted"/>
<gene>
    <name evidence="2" type="ORF">Gferi_06390</name>
</gene>
<evidence type="ECO:0000259" key="1">
    <source>
        <dbReference type="Pfam" id="PF01979"/>
    </source>
</evidence>
<protein>
    <submittedName>
        <fullName evidence="2">Amidohydrolase</fullName>
    </submittedName>
</protein>
<dbReference type="Gene3D" id="3.20.20.140">
    <property type="entry name" value="Metal-dependent hydrolases"/>
    <property type="match status" value="1"/>
</dbReference>
<evidence type="ECO:0000313" key="3">
    <source>
        <dbReference type="Proteomes" id="UP000095743"/>
    </source>
</evidence>
<evidence type="ECO:0000313" key="2">
    <source>
        <dbReference type="EMBL" id="AOT69225.1"/>
    </source>
</evidence>
<name>A0A1D8GE89_9FIRM</name>
<dbReference type="Proteomes" id="UP000095743">
    <property type="component" value="Chromosome"/>
</dbReference>
<organism evidence="2 3">
    <name type="scientific">Geosporobacter ferrireducens</name>
    <dbReference type="NCBI Taxonomy" id="1424294"/>
    <lineage>
        <taxon>Bacteria</taxon>
        <taxon>Bacillati</taxon>
        <taxon>Bacillota</taxon>
        <taxon>Clostridia</taxon>
        <taxon>Peptostreptococcales</taxon>
        <taxon>Thermotaleaceae</taxon>
        <taxon>Geosporobacter</taxon>
    </lineage>
</organism>
<dbReference type="RefSeq" id="WP_069974791.1">
    <property type="nucleotide sequence ID" value="NZ_CP017269.1"/>
</dbReference>
<dbReference type="KEGG" id="gfe:Gferi_06390"/>
<sequence>MLIDSHIHIALDGIDIKNTKALGSLEEKEAWIRKILKHYKEKKIFMMRDGGDLCGLSSMAREIAKEVGIIYKTPLYALYKKGHYGALLGKAIMDLVDFRIEFQKLVALKPDHLKVPLTGLVCFDQYGKIGPIAFTKKELAYMTAAAHDQGLAIMVHANGAEAVQMAIEAGVDTLEHGYFMTERELQGLAEKDIVWVPTLAPLGNLVEKRDERFLKEIPIIEKTYRQHQELFYRAVDIGVRIAVGSDAGAYGVLHGSGFFDEISHMVKAGLSEKTVYEMACENGIKALQIKAEEIQSIENEVSKT</sequence>
<dbReference type="STRING" id="1424294.Gferi_06390"/>
<dbReference type="Pfam" id="PF01979">
    <property type="entry name" value="Amidohydro_1"/>
    <property type="match status" value="1"/>
</dbReference>
<dbReference type="SUPFAM" id="SSF51556">
    <property type="entry name" value="Metallo-dependent hydrolases"/>
    <property type="match status" value="1"/>
</dbReference>
<keyword evidence="2" id="KW-0378">Hydrolase</keyword>
<dbReference type="GO" id="GO:0016787">
    <property type="term" value="F:hydrolase activity"/>
    <property type="evidence" value="ECO:0007669"/>
    <property type="project" value="UniProtKB-KW"/>
</dbReference>
<dbReference type="AlphaFoldDB" id="A0A1D8GE89"/>